<dbReference type="CDD" id="cd07505">
    <property type="entry name" value="HAD_BPGM-like"/>
    <property type="match status" value="1"/>
</dbReference>
<protein>
    <submittedName>
        <fullName evidence="1">Haloacid dehalogenase</fullName>
    </submittedName>
</protein>
<dbReference type="Gene3D" id="3.40.50.1000">
    <property type="entry name" value="HAD superfamily/HAD-like"/>
    <property type="match status" value="1"/>
</dbReference>
<dbReference type="SUPFAM" id="SSF56784">
    <property type="entry name" value="HAD-like"/>
    <property type="match status" value="1"/>
</dbReference>
<dbReference type="SFLD" id="SFLDG01129">
    <property type="entry name" value="C1.5:_HAD__Beta-PGM__Phosphata"/>
    <property type="match status" value="1"/>
</dbReference>
<proteinExistence type="predicted"/>
<sequence>MDGVVFDCDGLLVDTEPCWFAAERSIFAEYGRVYGHAEQAQLIGTQYRAAAARMAAMLGRPQDAAPIADRLLARTAEAIRRDCQAMPGARELVGACAARGPVAVASNSPRALVDLSLAAAGFAALPVVTADDVPAPKPAPDVYLAACAALGVRPARAVAFEDSPTGARAARAAGLYVVAVPSLPDQPIDADLTLASLADADLPAGRERP</sequence>
<dbReference type="InterPro" id="IPR023214">
    <property type="entry name" value="HAD_sf"/>
</dbReference>
<keyword evidence="2" id="KW-1185">Reference proteome</keyword>
<dbReference type="EMBL" id="BMQC01000003">
    <property type="protein sequence ID" value="GGK19805.1"/>
    <property type="molecule type" value="Genomic_DNA"/>
</dbReference>
<dbReference type="InterPro" id="IPR006439">
    <property type="entry name" value="HAD-SF_hydro_IA"/>
</dbReference>
<dbReference type="AlphaFoldDB" id="A0A8J3BGK7"/>
<dbReference type="NCBIfam" id="TIGR01509">
    <property type="entry name" value="HAD-SF-IA-v3"/>
    <property type="match status" value="1"/>
</dbReference>
<accession>A0A8J3BGK7</accession>
<dbReference type="InterPro" id="IPR036412">
    <property type="entry name" value="HAD-like_sf"/>
</dbReference>
<evidence type="ECO:0000313" key="2">
    <source>
        <dbReference type="Proteomes" id="UP000662200"/>
    </source>
</evidence>
<gene>
    <name evidence="1" type="ORF">GCM10010124_10500</name>
</gene>
<dbReference type="InterPro" id="IPR023198">
    <property type="entry name" value="PGP-like_dom2"/>
</dbReference>
<comment type="caution">
    <text evidence="1">The sequence shown here is derived from an EMBL/GenBank/DDBJ whole genome shotgun (WGS) entry which is preliminary data.</text>
</comment>
<reference evidence="1" key="1">
    <citation type="journal article" date="2014" name="Int. J. Syst. Evol. Microbiol.">
        <title>Complete genome sequence of Corynebacterium casei LMG S-19264T (=DSM 44701T), isolated from a smear-ripened cheese.</title>
        <authorList>
            <consortium name="US DOE Joint Genome Institute (JGI-PGF)"/>
            <person name="Walter F."/>
            <person name="Albersmeier A."/>
            <person name="Kalinowski J."/>
            <person name="Ruckert C."/>
        </authorList>
    </citation>
    <scope>NUCLEOTIDE SEQUENCE</scope>
    <source>
        <strain evidence="1">JCM 3091</strain>
    </source>
</reference>
<reference evidence="1" key="2">
    <citation type="submission" date="2020-09" db="EMBL/GenBank/DDBJ databases">
        <authorList>
            <person name="Sun Q."/>
            <person name="Ohkuma M."/>
        </authorList>
    </citation>
    <scope>NUCLEOTIDE SEQUENCE</scope>
    <source>
        <strain evidence="1">JCM 3091</strain>
    </source>
</reference>
<dbReference type="PANTHER" id="PTHR18901:SF38">
    <property type="entry name" value="PSEUDOURIDINE-5'-PHOSPHATASE"/>
    <property type="match status" value="1"/>
</dbReference>
<dbReference type="Gene3D" id="1.10.150.240">
    <property type="entry name" value="Putative phosphatase, domain 2"/>
    <property type="match status" value="1"/>
</dbReference>
<dbReference type="PANTHER" id="PTHR18901">
    <property type="entry name" value="2-DEOXYGLUCOSE-6-PHOSPHATE PHOSPHATASE 2"/>
    <property type="match status" value="1"/>
</dbReference>
<name>A0A8J3BGK7_9ACTN</name>
<dbReference type="Proteomes" id="UP000662200">
    <property type="component" value="Unassembled WGS sequence"/>
</dbReference>
<organism evidence="1 2">
    <name type="scientific">Pilimelia terevasa</name>
    <dbReference type="NCBI Taxonomy" id="53372"/>
    <lineage>
        <taxon>Bacteria</taxon>
        <taxon>Bacillati</taxon>
        <taxon>Actinomycetota</taxon>
        <taxon>Actinomycetes</taxon>
        <taxon>Micromonosporales</taxon>
        <taxon>Micromonosporaceae</taxon>
        <taxon>Pilimelia</taxon>
    </lineage>
</organism>
<dbReference type="Pfam" id="PF00702">
    <property type="entry name" value="Hydrolase"/>
    <property type="match status" value="1"/>
</dbReference>
<dbReference type="SFLD" id="SFLDS00003">
    <property type="entry name" value="Haloacid_Dehalogenase"/>
    <property type="match status" value="1"/>
</dbReference>
<evidence type="ECO:0000313" key="1">
    <source>
        <dbReference type="EMBL" id="GGK19805.1"/>
    </source>
</evidence>